<organism evidence="2 3">
    <name type="scientific">Apilactobacillus kunkeei</name>
    <dbReference type="NCBI Taxonomy" id="148814"/>
    <lineage>
        <taxon>Bacteria</taxon>
        <taxon>Bacillati</taxon>
        <taxon>Bacillota</taxon>
        <taxon>Bacilli</taxon>
        <taxon>Lactobacillales</taxon>
        <taxon>Lactobacillaceae</taxon>
        <taxon>Apilactobacillus</taxon>
    </lineage>
</organism>
<evidence type="ECO:0000259" key="1">
    <source>
        <dbReference type="Pfam" id="PF13460"/>
    </source>
</evidence>
<protein>
    <recommendedName>
        <fullName evidence="1">NAD(P)-binding domain-containing protein</fullName>
    </recommendedName>
</protein>
<dbReference type="CDD" id="cd05243">
    <property type="entry name" value="SDR_a5"/>
    <property type="match status" value="1"/>
</dbReference>
<reference evidence="3" key="1">
    <citation type="submission" date="2015-10" db="EMBL/GenBank/DDBJ databases">
        <title>Bioinformatic analysis of the first complete genome sequence of Lactobacillus kunkeei strain MP2, an Apis mellifera gut isolate.</title>
        <authorList>
            <person name="Asenjo F."/>
            <person name="Olmos A."/>
            <person name="Henriquez-Piskulich P."/>
            <person name="Aldea P."/>
            <person name="Ugalde J.A."/>
            <person name="Trombert A.N."/>
        </authorList>
    </citation>
    <scope>NUCLEOTIDE SEQUENCE [LARGE SCALE GENOMIC DNA]</scope>
    <source>
        <strain evidence="3">MP2</strain>
    </source>
</reference>
<proteinExistence type="predicted"/>
<gene>
    <name evidence="2" type="ORF">APS55_03955</name>
</gene>
<accession>A0AAC8WC57</accession>
<dbReference type="AlphaFoldDB" id="A0AAC8WC57"/>
<reference evidence="2 3" key="2">
    <citation type="journal article" date="2016" name="PeerJ">
        <title>Genome sequencing and analysis of the first complete genome of Lactobacillus kunkeei strain MP2, an Apis mellifera gut isolate.</title>
        <authorList>
            <person name="Asenjo F."/>
            <person name="Olmos A."/>
            <person name="Henriquez-Piskulich P."/>
            <person name="Polanco V."/>
            <person name="Aldea P."/>
            <person name="Ugalde J.A."/>
            <person name="Trombert A.N."/>
        </authorList>
    </citation>
    <scope>NUCLEOTIDE SEQUENCE [LARGE SCALE GENOMIC DNA]</scope>
    <source>
        <strain evidence="2 3">MP2</strain>
    </source>
</reference>
<dbReference type="Gene3D" id="3.40.50.720">
    <property type="entry name" value="NAD(P)-binding Rossmann-like Domain"/>
    <property type="match status" value="1"/>
</dbReference>
<feature type="domain" description="NAD(P)-binding" evidence="1">
    <location>
        <begin position="8"/>
        <end position="195"/>
    </location>
</feature>
<dbReference type="Pfam" id="PF13460">
    <property type="entry name" value="NAD_binding_10"/>
    <property type="match status" value="1"/>
</dbReference>
<dbReference type="InterPro" id="IPR016040">
    <property type="entry name" value="NAD(P)-bd_dom"/>
</dbReference>
<dbReference type="RefSeq" id="WP_034532402.1">
    <property type="nucleotide sequence ID" value="NZ_CP012920.1"/>
</dbReference>
<dbReference type="SUPFAM" id="SSF51735">
    <property type="entry name" value="NAD(P)-binding Rossmann-fold domains"/>
    <property type="match status" value="1"/>
</dbReference>
<name>A0AAC8WC57_9LACO</name>
<evidence type="ECO:0000313" key="2">
    <source>
        <dbReference type="EMBL" id="ALJ31431.1"/>
    </source>
</evidence>
<dbReference type="InterPro" id="IPR036291">
    <property type="entry name" value="NAD(P)-bd_dom_sf"/>
</dbReference>
<dbReference type="PANTHER" id="PTHR15020">
    <property type="entry name" value="FLAVIN REDUCTASE-RELATED"/>
    <property type="match status" value="1"/>
</dbReference>
<dbReference type="Proteomes" id="UP000067203">
    <property type="component" value="Chromosome"/>
</dbReference>
<sequence>MSNVLVIGAHGHVGIHMVEKIGKTGDNVFAGVRSDKQFAEYKDMENVSPVIFDLNGTIEDMAKVYTDNDIDKIVFSAGSGGATGDDQTLIIDLDGAVKSMLAAKQAGITRYVMVSAMGADDRSFWADSGLHGYYIAKHYADVELRNSGLEYTIVRPSALTNDEETGKVDVIEKRVAGMNIPRRDVANFVVAVLHDDKTINHIYEITSGSSDIKAVLQ</sequence>
<dbReference type="PANTHER" id="PTHR15020:SF50">
    <property type="entry name" value="UPF0659 PROTEIN YMR090W"/>
    <property type="match status" value="1"/>
</dbReference>
<dbReference type="KEGG" id="lku:APS55_03955"/>
<evidence type="ECO:0000313" key="3">
    <source>
        <dbReference type="Proteomes" id="UP000067203"/>
    </source>
</evidence>
<dbReference type="EMBL" id="CP012920">
    <property type="protein sequence ID" value="ALJ31431.1"/>
    <property type="molecule type" value="Genomic_DNA"/>
</dbReference>